<comment type="caution">
    <text evidence="2">The sequence shown here is derived from an EMBL/GenBank/DDBJ whole genome shotgun (WGS) entry which is preliminary data.</text>
</comment>
<accession>A0ABW5XAF3</accession>
<organism evidence="2 3">
    <name type="scientific">Christiangramia antarctica</name>
    <dbReference type="NCBI Taxonomy" id="2058158"/>
    <lineage>
        <taxon>Bacteria</taxon>
        <taxon>Pseudomonadati</taxon>
        <taxon>Bacteroidota</taxon>
        <taxon>Flavobacteriia</taxon>
        <taxon>Flavobacteriales</taxon>
        <taxon>Flavobacteriaceae</taxon>
        <taxon>Christiangramia</taxon>
    </lineage>
</organism>
<sequence length="149" mass="17140">MELAKIKILLDKYDAGETSLKEENILKTYFQEHEVSEDLKAYKLIFAFASQQQKERSETPLRLKNKRNSPINWSAIAAVLVITFGILYFFQTDYSLTSDDMGSASEEEITYQKTKEALDMVSSFMNEGAAELGYLQEFNNTKNRIIQID</sequence>
<keyword evidence="1" id="KW-1133">Transmembrane helix</keyword>
<reference evidence="3" key="1">
    <citation type="journal article" date="2019" name="Int. J. Syst. Evol. Microbiol.">
        <title>The Global Catalogue of Microorganisms (GCM) 10K type strain sequencing project: providing services to taxonomists for standard genome sequencing and annotation.</title>
        <authorList>
            <consortium name="The Broad Institute Genomics Platform"/>
            <consortium name="The Broad Institute Genome Sequencing Center for Infectious Disease"/>
            <person name="Wu L."/>
            <person name="Ma J."/>
        </authorList>
    </citation>
    <scope>NUCLEOTIDE SEQUENCE [LARGE SCALE GENOMIC DNA]</scope>
    <source>
        <strain evidence="3">KCTC 52925</strain>
    </source>
</reference>
<protein>
    <submittedName>
        <fullName evidence="2">Uncharacterized protein</fullName>
    </submittedName>
</protein>
<keyword evidence="1" id="KW-0812">Transmembrane</keyword>
<keyword evidence="1" id="KW-0472">Membrane</keyword>
<gene>
    <name evidence="2" type="ORF">ACFSYS_18680</name>
</gene>
<evidence type="ECO:0000256" key="1">
    <source>
        <dbReference type="SAM" id="Phobius"/>
    </source>
</evidence>
<name>A0ABW5XAF3_9FLAO</name>
<evidence type="ECO:0000313" key="3">
    <source>
        <dbReference type="Proteomes" id="UP001597438"/>
    </source>
</evidence>
<dbReference type="RefSeq" id="WP_251741185.1">
    <property type="nucleotide sequence ID" value="NZ_JBHUOJ010000039.1"/>
</dbReference>
<keyword evidence="3" id="KW-1185">Reference proteome</keyword>
<evidence type="ECO:0000313" key="2">
    <source>
        <dbReference type="EMBL" id="MFD2835324.1"/>
    </source>
</evidence>
<feature type="transmembrane region" description="Helical" evidence="1">
    <location>
        <begin position="71"/>
        <end position="90"/>
    </location>
</feature>
<dbReference type="Proteomes" id="UP001597438">
    <property type="component" value="Unassembled WGS sequence"/>
</dbReference>
<dbReference type="EMBL" id="JBHUOJ010000039">
    <property type="protein sequence ID" value="MFD2835324.1"/>
    <property type="molecule type" value="Genomic_DNA"/>
</dbReference>
<proteinExistence type="predicted"/>